<keyword evidence="1" id="KW-1133">Transmembrane helix</keyword>
<evidence type="ECO:0000313" key="2">
    <source>
        <dbReference type="EMBL" id="CDP00548.1"/>
    </source>
</evidence>
<gene>
    <name evidence="2" type="ORF">GSCOC_T00032520001</name>
</gene>
<keyword evidence="3" id="KW-1185">Reference proteome</keyword>
<dbReference type="EMBL" id="HG739089">
    <property type="protein sequence ID" value="CDP00548.1"/>
    <property type="molecule type" value="Genomic_DNA"/>
</dbReference>
<keyword evidence="1" id="KW-0812">Transmembrane</keyword>
<accession>A0A068TYW4</accession>
<protein>
    <submittedName>
        <fullName evidence="2">Uncharacterized protein</fullName>
    </submittedName>
</protein>
<dbReference type="Proteomes" id="UP000295252">
    <property type="component" value="Chromosome III"/>
</dbReference>
<keyword evidence="1" id="KW-0472">Membrane</keyword>
<dbReference type="Gramene" id="CDP00548">
    <property type="protein sequence ID" value="CDP00548"/>
    <property type="gene ID" value="GSCOC_T00032520001"/>
</dbReference>
<evidence type="ECO:0000256" key="1">
    <source>
        <dbReference type="SAM" id="Phobius"/>
    </source>
</evidence>
<organism evidence="2 3">
    <name type="scientific">Coffea canephora</name>
    <name type="common">Robusta coffee</name>
    <dbReference type="NCBI Taxonomy" id="49390"/>
    <lineage>
        <taxon>Eukaryota</taxon>
        <taxon>Viridiplantae</taxon>
        <taxon>Streptophyta</taxon>
        <taxon>Embryophyta</taxon>
        <taxon>Tracheophyta</taxon>
        <taxon>Spermatophyta</taxon>
        <taxon>Magnoliopsida</taxon>
        <taxon>eudicotyledons</taxon>
        <taxon>Gunneridae</taxon>
        <taxon>Pentapetalae</taxon>
        <taxon>asterids</taxon>
        <taxon>lamiids</taxon>
        <taxon>Gentianales</taxon>
        <taxon>Rubiaceae</taxon>
        <taxon>Ixoroideae</taxon>
        <taxon>Gardenieae complex</taxon>
        <taxon>Bertiereae - Coffeeae clade</taxon>
        <taxon>Coffeeae</taxon>
        <taxon>Coffea</taxon>
    </lineage>
</organism>
<evidence type="ECO:0000313" key="3">
    <source>
        <dbReference type="Proteomes" id="UP000295252"/>
    </source>
</evidence>
<sequence>MLGKAVPLGVVFTLLWVIVLLLSFQTPVARRLVATQMECHRGGVDPGCSPRSPHGSPP</sequence>
<dbReference type="AlphaFoldDB" id="A0A068TYW4"/>
<name>A0A068TYW4_COFCA</name>
<proteinExistence type="predicted"/>
<dbReference type="InParanoid" id="A0A068TYW4"/>
<feature type="transmembrane region" description="Helical" evidence="1">
    <location>
        <begin position="6"/>
        <end position="24"/>
    </location>
</feature>
<reference evidence="3" key="1">
    <citation type="journal article" date="2014" name="Science">
        <title>The coffee genome provides insight into the convergent evolution of caffeine biosynthesis.</title>
        <authorList>
            <person name="Denoeud F."/>
            <person name="Carretero-Paulet L."/>
            <person name="Dereeper A."/>
            <person name="Droc G."/>
            <person name="Guyot R."/>
            <person name="Pietrella M."/>
            <person name="Zheng C."/>
            <person name="Alberti A."/>
            <person name="Anthony F."/>
            <person name="Aprea G."/>
            <person name="Aury J.M."/>
            <person name="Bento P."/>
            <person name="Bernard M."/>
            <person name="Bocs S."/>
            <person name="Campa C."/>
            <person name="Cenci A."/>
            <person name="Combes M.C."/>
            <person name="Crouzillat D."/>
            <person name="Da Silva C."/>
            <person name="Daddiego L."/>
            <person name="De Bellis F."/>
            <person name="Dussert S."/>
            <person name="Garsmeur O."/>
            <person name="Gayraud T."/>
            <person name="Guignon V."/>
            <person name="Jahn K."/>
            <person name="Jamilloux V."/>
            <person name="Joet T."/>
            <person name="Labadie K."/>
            <person name="Lan T."/>
            <person name="Leclercq J."/>
            <person name="Lepelley M."/>
            <person name="Leroy T."/>
            <person name="Li L.T."/>
            <person name="Librado P."/>
            <person name="Lopez L."/>
            <person name="Munoz A."/>
            <person name="Noel B."/>
            <person name="Pallavicini A."/>
            <person name="Perrotta G."/>
            <person name="Poncet V."/>
            <person name="Pot D."/>
            <person name="Priyono X."/>
            <person name="Rigoreau M."/>
            <person name="Rouard M."/>
            <person name="Rozas J."/>
            <person name="Tranchant-Dubreuil C."/>
            <person name="VanBuren R."/>
            <person name="Zhang Q."/>
            <person name="Andrade A.C."/>
            <person name="Argout X."/>
            <person name="Bertrand B."/>
            <person name="de Kochko A."/>
            <person name="Graziosi G."/>
            <person name="Henry R.J."/>
            <person name="Jayarama X."/>
            <person name="Ming R."/>
            <person name="Nagai C."/>
            <person name="Rounsley S."/>
            <person name="Sankoff D."/>
            <person name="Giuliano G."/>
            <person name="Albert V.A."/>
            <person name="Wincker P."/>
            <person name="Lashermes P."/>
        </authorList>
    </citation>
    <scope>NUCLEOTIDE SEQUENCE [LARGE SCALE GENOMIC DNA]</scope>
    <source>
        <strain evidence="3">cv. DH200-94</strain>
    </source>
</reference>